<dbReference type="PANTHER" id="PTHR33116:SF84">
    <property type="entry name" value="RNA-DIRECTED DNA POLYMERASE"/>
    <property type="match status" value="1"/>
</dbReference>
<dbReference type="GeneID" id="108845544"/>
<evidence type="ECO:0000313" key="2">
    <source>
        <dbReference type="Proteomes" id="UP000504610"/>
    </source>
</evidence>
<dbReference type="Pfam" id="PF13966">
    <property type="entry name" value="zf-RVT"/>
    <property type="match status" value="1"/>
</dbReference>
<dbReference type="Proteomes" id="UP000504610">
    <property type="component" value="Chromosome 2"/>
</dbReference>
<proteinExistence type="predicted"/>
<gene>
    <name evidence="3" type="primary">LOC108845544</name>
    <name evidence="4" type="synonym">LOC130508739</name>
</gene>
<accession>A0A6J0MQQ7</accession>
<keyword evidence="2" id="KW-1185">Reference proteome</keyword>
<dbReference type="KEGG" id="rsz:108845544"/>
<evidence type="ECO:0000313" key="3">
    <source>
        <dbReference type="RefSeq" id="XP_018474238.1"/>
    </source>
</evidence>
<evidence type="ECO:0000313" key="4">
    <source>
        <dbReference type="RefSeq" id="XP_056860372.1"/>
    </source>
</evidence>
<reference evidence="2" key="1">
    <citation type="journal article" date="2019" name="Database">
        <title>The radish genome database (RadishGD): an integrated information resource for radish genomics.</title>
        <authorList>
            <person name="Yu H.J."/>
            <person name="Baek S."/>
            <person name="Lee Y.J."/>
            <person name="Cho A."/>
            <person name="Mun J.H."/>
        </authorList>
    </citation>
    <scope>NUCLEOTIDE SEQUENCE [LARGE SCALE GENOMIC DNA]</scope>
    <source>
        <strain evidence="2">cv. WK10039</strain>
    </source>
</reference>
<reference evidence="3 4" key="2">
    <citation type="submission" date="2025-04" db="UniProtKB">
        <authorList>
            <consortium name="RefSeq"/>
        </authorList>
    </citation>
    <scope>IDENTIFICATION</scope>
    <source>
        <tissue evidence="3 4">Leaf</tissue>
    </source>
</reference>
<feature type="domain" description="Reverse transcriptase zinc-binding" evidence="1">
    <location>
        <begin position="99"/>
        <end position="183"/>
    </location>
</feature>
<dbReference type="KEGG" id="rsz:130508739"/>
<dbReference type="PANTHER" id="PTHR33116">
    <property type="entry name" value="REVERSE TRANSCRIPTASE ZINC-BINDING DOMAIN-CONTAINING PROTEIN-RELATED-RELATED"/>
    <property type="match status" value="1"/>
</dbReference>
<protein>
    <submittedName>
        <fullName evidence="3">Uncharacterized protein LOC108845544</fullName>
    </submittedName>
    <submittedName>
        <fullName evidence="4">Uncharacterized protein LOC130508739</fullName>
    </submittedName>
</protein>
<dbReference type="InterPro" id="IPR026960">
    <property type="entry name" value="RVT-Znf"/>
</dbReference>
<dbReference type="RefSeq" id="XP_018474238.1">
    <property type="nucleotide sequence ID" value="XM_018618736.2"/>
</dbReference>
<name>A0A6J0MQQ7_RAPSA</name>
<dbReference type="AlphaFoldDB" id="A0A6J0MQQ7"/>
<dbReference type="RefSeq" id="XP_056860372.1">
    <property type="nucleotide sequence ID" value="XM_057004392.1"/>
</dbReference>
<evidence type="ECO:0000259" key="1">
    <source>
        <dbReference type="Pfam" id="PF13966"/>
    </source>
</evidence>
<sequence length="283" mass="33392">MQLAKVEVNSGSDTSFWFARWSQLGSLIELTGERGCLIMGIPINSTVERVVQTYRARRHRFLVYQQIEKEILSLRRQGLNQQEDACLWKRDNGDFKPDFSTSQTWNIVRTQSPKVTWFKGIWFREATPKLSFIAWLAIQNRLATGDRIIRWNPQAITTCWLCNSAEETRDHLFFECGYSKEVWRSIMGNLAGHRNLFQWSQIVQILIKGLRERVSTFLFRYGFQVVIYAIWYERNVRRVGEASQTTSCMIRRLDKMVRNRITTLRKNPGGKYEKAMEVWFGRN</sequence>
<organism evidence="2 3">
    <name type="scientific">Raphanus sativus</name>
    <name type="common">Radish</name>
    <name type="synonym">Raphanus raphanistrum var. sativus</name>
    <dbReference type="NCBI Taxonomy" id="3726"/>
    <lineage>
        <taxon>Eukaryota</taxon>
        <taxon>Viridiplantae</taxon>
        <taxon>Streptophyta</taxon>
        <taxon>Embryophyta</taxon>
        <taxon>Tracheophyta</taxon>
        <taxon>Spermatophyta</taxon>
        <taxon>Magnoliopsida</taxon>
        <taxon>eudicotyledons</taxon>
        <taxon>Gunneridae</taxon>
        <taxon>Pentapetalae</taxon>
        <taxon>rosids</taxon>
        <taxon>malvids</taxon>
        <taxon>Brassicales</taxon>
        <taxon>Brassicaceae</taxon>
        <taxon>Brassiceae</taxon>
        <taxon>Raphanus</taxon>
    </lineage>
</organism>
<dbReference type="OrthoDB" id="1031973at2759"/>